<dbReference type="GO" id="GO:0006508">
    <property type="term" value="P:proteolysis"/>
    <property type="evidence" value="ECO:0007669"/>
    <property type="project" value="UniProtKB-KW"/>
</dbReference>
<evidence type="ECO:0000256" key="10">
    <source>
        <dbReference type="PIRSR" id="PIRSR602169-1"/>
    </source>
</evidence>
<evidence type="ECO:0000256" key="3">
    <source>
        <dbReference type="ARBA" id="ARBA00022525"/>
    </source>
</evidence>
<feature type="signal peptide" evidence="12">
    <location>
        <begin position="1"/>
        <end position="27"/>
    </location>
</feature>
<evidence type="ECO:0000256" key="1">
    <source>
        <dbReference type="ARBA" id="ARBA00001947"/>
    </source>
</evidence>
<dbReference type="Proteomes" id="UP000471648">
    <property type="component" value="Unassembled WGS sequence"/>
</dbReference>
<organism evidence="13 14">
    <name type="scientific">Streptomyces microflavus</name>
    <name type="common">Streptomyces lipmanii</name>
    <dbReference type="NCBI Taxonomy" id="1919"/>
    <lineage>
        <taxon>Bacteria</taxon>
        <taxon>Bacillati</taxon>
        <taxon>Actinomycetota</taxon>
        <taxon>Actinomycetes</taxon>
        <taxon>Kitasatosporales</taxon>
        <taxon>Streptomycetaceae</taxon>
        <taxon>Streptomyces</taxon>
    </lineage>
</organism>
<evidence type="ECO:0000256" key="2">
    <source>
        <dbReference type="ARBA" id="ARBA00004613"/>
    </source>
</evidence>
<dbReference type="Gene3D" id="3.40.30.160">
    <property type="entry name" value="Collagenase ColT, N-terminal domain"/>
    <property type="match status" value="1"/>
</dbReference>
<dbReference type="InterPro" id="IPR002169">
    <property type="entry name" value="Peptidase_M9A/M9B"/>
</dbReference>
<keyword evidence="4" id="KW-0645">Protease</keyword>
<dbReference type="GO" id="GO:0005576">
    <property type="term" value="C:extracellular region"/>
    <property type="evidence" value="ECO:0007669"/>
    <property type="project" value="UniProtKB-SubCell"/>
</dbReference>
<evidence type="ECO:0008006" key="15">
    <source>
        <dbReference type="Google" id="ProtNLM"/>
    </source>
</evidence>
<comment type="cofactor">
    <cofactor evidence="1">
        <name>Zn(2+)</name>
        <dbReference type="ChEBI" id="CHEBI:29105"/>
    </cofactor>
</comment>
<keyword evidence="5" id="KW-0479">Metal-binding</keyword>
<keyword evidence="8" id="KW-0862">Zinc</keyword>
<evidence type="ECO:0000256" key="12">
    <source>
        <dbReference type="SAM" id="SignalP"/>
    </source>
</evidence>
<protein>
    <recommendedName>
        <fullName evidence="15">Collagenase</fullName>
    </recommendedName>
</protein>
<dbReference type="PRINTS" id="PR00931">
    <property type="entry name" value="MICOLLPTASE"/>
</dbReference>
<feature type="region of interest" description="Disordered" evidence="11">
    <location>
        <begin position="49"/>
        <end position="70"/>
    </location>
</feature>
<reference evidence="13 14" key="1">
    <citation type="submission" date="2020-01" db="EMBL/GenBank/DDBJ databases">
        <title>Insect and environment-associated Actinomycetes.</title>
        <authorList>
            <person name="Currrie C."/>
            <person name="Chevrette M."/>
            <person name="Carlson C."/>
            <person name="Stubbendieck R."/>
            <person name="Wendt-Pienkowski E."/>
        </authorList>
    </citation>
    <scope>NUCLEOTIDE SEQUENCE [LARGE SCALE GENOMIC DNA]</scope>
    <source>
        <strain evidence="13 14">SID14438</strain>
    </source>
</reference>
<keyword evidence="7" id="KW-0378">Hydrolase</keyword>
<evidence type="ECO:0000256" key="5">
    <source>
        <dbReference type="ARBA" id="ARBA00022723"/>
    </source>
</evidence>
<evidence type="ECO:0000256" key="7">
    <source>
        <dbReference type="ARBA" id="ARBA00022801"/>
    </source>
</evidence>
<evidence type="ECO:0000313" key="13">
    <source>
        <dbReference type="EMBL" id="NEB68664.1"/>
    </source>
</evidence>
<feature type="active site" evidence="10">
    <location>
        <position position="199"/>
    </location>
</feature>
<keyword evidence="6 12" id="KW-0732">Signal</keyword>
<feature type="chain" id="PRO_5038558439" description="Collagenase" evidence="12">
    <location>
        <begin position="28"/>
        <end position="327"/>
    </location>
</feature>
<gene>
    <name evidence="13" type="ORF">G3I39_16640</name>
</gene>
<comment type="subcellular location">
    <subcellularLocation>
        <location evidence="2">Secreted</location>
    </subcellularLocation>
</comment>
<dbReference type="AlphaFoldDB" id="A0A6N9V709"/>
<evidence type="ECO:0000256" key="9">
    <source>
        <dbReference type="ARBA" id="ARBA00023049"/>
    </source>
</evidence>
<dbReference type="PANTHER" id="PTHR13062:SF9">
    <property type="entry name" value="MICROBIAL COLLAGENASE"/>
    <property type="match status" value="1"/>
</dbReference>
<dbReference type="Pfam" id="PF01752">
    <property type="entry name" value="Peptidase_M9"/>
    <property type="match status" value="1"/>
</dbReference>
<proteinExistence type="predicted"/>
<keyword evidence="9" id="KW-0482">Metalloprotease</keyword>
<dbReference type="GO" id="GO:0008270">
    <property type="term" value="F:zinc ion binding"/>
    <property type="evidence" value="ECO:0007669"/>
    <property type="project" value="InterPro"/>
</dbReference>
<evidence type="ECO:0000256" key="11">
    <source>
        <dbReference type="SAM" id="MobiDB-lite"/>
    </source>
</evidence>
<evidence type="ECO:0000256" key="6">
    <source>
        <dbReference type="ARBA" id="ARBA00022729"/>
    </source>
</evidence>
<accession>A0A6N9V709</accession>
<keyword evidence="3" id="KW-0964">Secreted</keyword>
<dbReference type="EMBL" id="JAAGME010000708">
    <property type="protein sequence ID" value="NEB68664.1"/>
    <property type="molecule type" value="Genomic_DNA"/>
</dbReference>
<dbReference type="GO" id="GO:0004222">
    <property type="term" value="F:metalloendopeptidase activity"/>
    <property type="evidence" value="ECO:0007669"/>
    <property type="project" value="InterPro"/>
</dbReference>
<comment type="caution">
    <text evidence="13">The sequence shown here is derived from an EMBL/GenBank/DDBJ whole genome shotgun (WGS) entry which is preliminary data.</text>
</comment>
<evidence type="ECO:0000256" key="8">
    <source>
        <dbReference type="ARBA" id="ARBA00022833"/>
    </source>
</evidence>
<sequence>MPHVPARSRLIPLAVSVLATCAVTTLAVAPTSASTPRSTAAPLAAVAPAPQGPLATNPSDAPSAARSSAPAKVATQAVNSTLPVDHSCSSTLRVRAQQMTSGQLSSVCTSLAGQAAYFHNVVKSDSRPVSGDNNTSLEVVVFNSSSEYRRLAGSLYGVSTNNGGVYLEGNPSAPGNQARFIAYRDETASTFTVKNLNHEYTHYLDGRFNMFGDWNANISTPTLWWIEGLAEYVSYGYLRRHNTWAAGEASRQTYNLSTLFDTTQQHDQDRVYAWGYLAVYYLVENRPADVAKILGYYRAGSWQAARTYIKQNIGTRYDADFRRWLLT</sequence>
<dbReference type="Gene3D" id="1.10.390.20">
    <property type="match status" value="1"/>
</dbReference>
<dbReference type="RefSeq" id="WP_055561057.1">
    <property type="nucleotide sequence ID" value="NZ_CP108360.1"/>
</dbReference>
<evidence type="ECO:0000313" key="14">
    <source>
        <dbReference type="Proteomes" id="UP000471648"/>
    </source>
</evidence>
<dbReference type="PANTHER" id="PTHR13062">
    <property type="entry name" value="COLLAGENASE"/>
    <property type="match status" value="1"/>
</dbReference>
<evidence type="ECO:0000256" key="4">
    <source>
        <dbReference type="ARBA" id="ARBA00022670"/>
    </source>
</evidence>
<name>A0A6N9V709_STRMI</name>